<keyword evidence="7" id="KW-0456">Lyase</keyword>
<keyword evidence="4" id="KW-0028">Amino-acid biosynthesis</keyword>
<feature type="domain" description="Prephenate dehydratase" evidence="10">
    <location>
        <begin position="7"/>
        <end position="183"/>
    </location>
</feature>
<reference evidence="13" key="2">
    <citation type="journal article" date="2019" name="MicrobiologyOpen">
        <title>High-quality draft genome sequence of Gaiella occulta isolated from a 150 meter deep mineral water borehole and comparison with the genome sequences of other deep-branching lineages of the phylum Actinobacteria.</title>
        <authorList>
            <person name="Severino R."/>
            <person name="Froufe H.J.C."/>
            <person name="Barroso C."/>
            <person name="Albuquerque L."/>
            <person name="Lobo-da-Cunha A."/>
            <person name="da Costa M.S."/>
            <person name="Egas C."/>
        </authorList>
    </citation>
    <scope>NUCLEOTIDE SEQUENCE [LARGE SCALE GENOMIC DNA]</scope>
    <source>
        <strain evidence="13">F2-233</strain>
    </source>
</reference>
<accession>A0A7M2Z1V1</accession>
<feature type="site" description="Essential for prephenate dehydratase activity" evidence="9">
    <location>
        <position position="176"/>
    </location>
</feature>
<dbReference type="GO" id="GO:0009094">
    <property type="term" value="P:L-phenylalanine biosynthetic process"/>
    <property type="evidence" value="ECO:0007669"/>
    <property type="project" value="UniProtKB-UniPathway"/>
</dbReference>
<evidence type="ECO:0000256" key="9">
    <source>
        <dbReference type="PIRSR" id="PIRSR001500-2"/>
    </source>
</evidence>
<dbReference type="RefSeq" id="WP_114794530.1">
    <property type="nucleotide sequence ID" value="NZ_QQZY01000001.1"/>
</dbReference>
<evidence type="ECO:0000256" key="7">
    <source>
        <dbReference type="ARBA" id="ARBA00023239"/>
    </source>
</evidence>
<evidence type="ECO:0000256" key="5">
    <source>
        <dbReference type="ARBA" id="ARBA00023141"/>
    </source>
</evidence>
<dbReference type="PANTHER" id="PTHR21022:SF19">
    <property type="entry name" value="PREPHENATE DEHYDRATASE-RELATED"/>
    <property type="match status" value="1"/>
</dbReference>
<comment type="caution">
    <text evidence="12">The sequence shown here is derived from an EMBL/GenBank/DDBJ whole genome shotgun (WGS) entry which is preliminary data.</text>
</comment>
<dbReference type="Pfam" id="PF00800">
    <property type="entry name" value="PDT"/>
    <property type="match status" value="1"/>
</dbReference>
<dbReference type="CDD" id="cd04905">
    <property type="entry name" value="ACT_CM-PDT"/>
    <property type="match status" value="1"/>
</dbReference>
<evidence type="ECO:0000259" key="11">
    <source>
        <dbReference type="PROSITE" id="PS51671"/>
    </source>
</evidence>
<dbReference type="PROSITE" id="PS51671">
    <property type="entry name" value="ACT"/>
    <property type="match status" value="1"/>
</dbReference>
<dbReference type="EMBL" id="QQZY01000001">
    <property type="protein sequence ID" value="RDI75623.1"/>
    <property type="molecule type" value="Genomic_DNA"/>
</dbReference>
<keyword evidence="5" id="KW-0057">Aromatic amino acid biosynthesis</keyword>
<evidence type="ECO:0000256" key="8">
    <source>
        <dbReference type="ARBA" id="ARBA00047848"/>
    </source>
</evidence>
<dbReference type="InterPro" id="IPR002912">
    <property type="entry name" value="ACT_dom"/>
</dbReference>
<dbReference type="Proteomes" id="UP000254134">
    <property type="component" value="Unassembled WGS sequence"/>
</dbReference>
<dbReference type="PANTHER" id="PTHR21022">
    <property type="entry name" value="PREPHENATE DEHYDRATASE P PROTEIN"/>
    <property type="match status" value="1"/>
</dbReference>
<evidence type="ECO:0000313" key="12">
    <source>
        <dbReference type="EMBL" id="RDI75623.1"/>
    </source>
</evidence>
<proteinExistence type="predicted"/>
<dbReference type="InterPro" id="IPR045865">
    <property type="entry name" value="ACT-like_dom_sf"/>
</dbReference>
<dbReference type="InterPro" id="IPR008242">
    <property type="entry name" value="Chor_mutase/pphenate_deHydtase"/>
</dbReference>
<dbReference type="SUPFAM" id="SSF55021">
    <property type="entry name" value="ACT-like"/>
    <property type="match status" value="1"/>
</dbReference>
<gene>
    <name evidence="12" type="ORF">Gocc_0042</name>
</gene>
<dbReference type="PIRSF" id="PIRSF001500">
    <property type="entry name" value="Chor_mut_pdt_Ppr"/>
    <property type="match status" value="1"/>
</dbReference>
<evidence type="ECO:0000259" key="10">
    <source>
        <dbReference type="PROSITE" id="PS51171"/>
    </source>
</evidence>
<protein>
    <recommendedName>
        <fullName evidence="3">Prephenate dehydratase</fullName>
        <ecNumber evidence="2">4.2.1.51</ecNumber>
    </recommendedName>
</protein>
<comment type="pathway">
    <text evidence="1">Amino-acid biosynthesis; L-phenylalanine biosynthesis; phenylpyruvate from prephenate: step 1/1.</text>
</comment>
<dbReference type="OrthoDB" id="9802281at2"/>
<keyword evidence="13" id="KW-1185">Reference proteome</keyword>
<dbReference type="InterPro" id="IPR001086">
    <property type="entry name" value="Preph_deHydtase"/>
</dbReference>
<dbReference type="AlphaFoldDB" id="A0A7M2Z1V1"/>
<evidence type="ECO:0000256" key="3">
    <source>
        <dbReference type="ARBA" id="ARBA00021872"/>
    </source>
</evidence>
<evidence type="ECO:0000256" key="1">
    <source>
        <dbReference type="ARBA" id="ARBA00004741"/>
    </source>
</evidence>
<sequence length="286" mass="30559">MTSNELTVAYPGREGAHSAAACDRLFPAARLVPLPAFSDVVDAVASGRVPFGVLPIESSLVGPVAETHDLLYESPLSIVAEAILPIRHCLVGPAEIALHEVREVHSHPVALDQCRRLLASMPGASATVAPTTGDAAAIVARLGDPAVVAIASDRAARLNGLTVLAENVGDHPEAFTRFVSVAPYTRLDRRDGVWRTAFSFITDHRPGALHHALEPLARHAIDLNLLVSRPIPSQPWSYRFDAVLTGHPLDPEISATLREMRGLTAHLRVFGSYRADREGQALSSAA</sequence>
<evidence type="ECO:0000256" key="2">
    <source>
        <dbReference type="ARBA" id="ARBA00013147"/>
    </source>
</evidence>
<keyword evidence="6" id="KW-0584">Phenylalanine biosynthesis</keyword>
<feature type="domain" description="ACT" evidence="11">
    <location>
        <begin position="197"/>
        <end position="274"/>
    </location>
</feature>
<dbReference type="UniPathway" id="UPA00121">
    <property type="reaction ID" value="UER00345"/>
</dbReference>
<dbReference type="EC" id="4.2.1.51" evidence="2"/>
<evidence type="ECO:0000256" key="4">
    <source>
        <dbReference type="ARBA" id="ARBA00022605"/>
    </source>
</evidence>
<dbReference type="CDD" id="cd13631">
    <property type="entry name" value="PBP2_Ct-PDT_like"/>
    <property type="match status" value="1"/>
</dbReference>
<dbReference type="GO" id="GO:0005737">
    <property type="term" value="C:cytoplasm"/>
    <property type="evidence" value="ECO:0007669"/>
    <property type="project" value="TreeGrafter"/>
</dbReference>
<dbReference type="Gene3D" id="3.30.70.260">
    <property type="match status" value="1"/>
</dbReference>
<dbReference type="PROSITE" id="PS51171">
    <property type="entry name" value="PREPHENATE_DEHYDR_3"/>
    <property type="match status" value="1"/>
</dbReference>
<evidence type="ECO:0000313" key="13">
    <source>
        <dbReference type="Proteomes" id="UP000254134"/>
    </source>
</evidence>
<name>A0A7M2Z1V1_9ACTN</name>
<comment type="catalytic activity">
    <reaction evidence="8">
        <text>prephenate + H(+) = 3-phenylpyruvate + CO2 + H2O</text>
        <dbReference type="Rhea" id="RHEA:21648"/>
        <dbReference type="ChEBI" id="CHEBI:15377"/>
        <dbReference type="ChEBI" id="CHEBI:15378"/>
        <dbReference type="ChEBI" id="CHEBI:16526"/>
        <dbReference type="ChEBI" id="CHEBI:18005"/>
        <dbReference type="ChEBI" id="CHEBI:29934"/>
        <dbReference type="EC" id="4.2.1.51"/>
    </reaction>
</comment>
<dbReference type="GO" id="GO:0004664">
    <property type="term" value="F:prephenate dehydratase activity"/>
    <property type="evidence" value="ECO:0007669"/>
    <property type="project" value="UniProtKB-EC"/>
</dbReference>
<dbReference type="SUPFAM" id="SSF53850">
    <property type="entry name" value="Periplasmic binding protein-like II"/>
    <property type="match status" value="1"/>
</dbReference>
<dbReference type="Gene3D" id="3.40.190.10">
    <property type="entry name" value="Periplasmic binding protein-like II"/>
    <property type="match status" value="2"/>
</dbReference>
<organism evidence="12 13">
    <name type="scientific">Gaiella occulta</name>
    <dbReference type="NCBI Taxonomy" id="1002870"/>
    <lineage>
        <taxon>Bacteria</taxon>
        <taxon>Bacillati</taxon>
        <taxon>Actinomycetota</taxon>
        <taxon>Thermoleophilia</taxon>
        <taxon>Gaiellales</taxon>
        <taxon>Gaiellaceae</taxon>
        <taxon>Gaiella</taxon>
    </lineage>
</organism>
<reference evidence="12 13" key="1">
    <citation type="submission" date="2018-07" db="EMBL/GenBank/DDBJ databases">
        <title>High-quality-draft genome sequence of Gaiella occulta.</title>
        <authorList>
            <person name="Severino R."/>
            <person name="Froufe H.J.C."/>
            <person name="Rainey F.A."/>
            <person name="Barroso C."/>
            <person name="Albuquerque L."/>
            <person name="Lobo-Da-Cunha A."/>
            <person name="Da Costa M.S."/>
            <person name="Egas C."/>
        </authorList>
    </citation>
    <scope>NUCLEOTIDE SEQUENCE [LARGE SCALE GENOMIC DNA]</scope>
    <source>
        <strain evidence="12 13">F2-233</strain>
    </source>
</reference>
<evidence type="ECO:0000256" key="6">
    <source>
        <dbReference type="ARBA" id="ARBA00023222"/>
    </source>
</evidence>